<feature type="region of interest" description="Disordered" evidence="10">
    <location>
        <begin position="512"/>
        <end position="533"/>
    </location>
</feature>
<name>A0A7S0INV0_9EUKA</name>
<dbReference type="InterPro" id="IPR011009">
    <property type="entry name" value="Kinase-like_dom_sf"/>
</dbReference>
<organism evidence="12">
    <name type="scientific">Calcidiscus leptoporus</name>
    <dbReference type="NCBI Taxonomy" id="127549"/>
    <lineage>
        <taxon>Eukaryota</taxon>
        <taxon>Haptista</taxon>
        <taxon>Haptophyta</taxon>
        <taxon>Prymnesiophyceae</taxon>
        <taxon>Coccolithales</taxon>
        <taxon>Calcidiscaceae</taxon>
        <taxon>Calcidiscus</taxon>
    </lineage>
</organism>
<feature type="compositionally biased region" description="Gly residues" evidence="10">
    <location>
        <begin position="512"/>
        <end position="521"/>
    </location>
</feature>
<feature type="compositionally biased region" description="Low complexity" evidence="10">
    <location>
        <begin position="398"/>
        <end position="408"/>
    </location>
</feature>
<evidence type="ECO:0000256" key="8">
    <source>
        <dbReference type="ARBA" id="ARBA00048679"/>
    </source>
</evidence>
<comment type="catalytic activity">
    <reaction evidence="7">
        <text>L-threonyl-[protein] + ATP = O-phospho-L-threonyl-[protein] + ADP + H(+)</text>
        <dbReference type="Rhea" id="RHEA:46608"/>
        <dbReference type="Rhea" id="RHEA-COMP:11060"/>
        <dbReference type="Rhea" id="RHEA-COMP:11605"/>
        <dbReference type="ChEBI" id="CHEBI:15378"/>
        <dbReference type="ChEBI" id="CHEBI:30013"/>
        <dbReference type="ChEBI" id="CHEBI:30616"/>
        <dbReference type="ChEBI" id="CHEBI:61977"/>
        <dbReference type="ChEBI" id="CHEBI:456216"/>
        <dbReference type="EC" id="2.7.11.1"/>
    </reaction>
</comment>
<evidence type="ECO:0000259" key="11">
    <source>
        <dbReference type="PROSITE" id="PS50011"/>
    </source>
</evidence>
<dbReference type="PROSITE" id="PS50011">
    <property type="entry name" value="PROTEIN_KINASE_DOM"/>
    <property type="match status" value="1"/>
</dbReference>
<feature type="compositionally biased region" description="Low complexity" evidence="10">
    <location>
        <begin position="1"/>
        <end position="16"/>
    </location>
</feature>
<dbReference type="Gene3D" id="1.10.510.10">
    <property type="entry name" value="Transferase(Phosphotransferase) domain 1"/>
    <property type="match status" value="1"/>
</dbReference>
<reference evidence="12" key="1">
    <citation type="submission" date="2021-01" db="EMBL/GenBank/DDBJ databases">
        <authorList>
            <person name="Corre E."/>
            <person name="Pelletier E."/>
            <person name="Niang G."/>
            <person name="Scheremetjew M."/>
            <person name="Finn R."/>
            <person name="Kale V."/>
            <person name="Holt S."/>
            <person name="Cochrane G."/>
            <person name="Meng A."/>
            <person name="Brown T."/>
            <person name="Cohen L."/>
        </authorList>
    </citation>
    <scope>NUCLEOTIDE SEQUENCE</scope>
    <source>
        <strain evidence="12">RCC1130</strain>
    </source>
</reference>
<evidence type="ECO:0000256" key="5">
    <source>
        <dbReference type="ARBA" id="ARBA00022777"/>
    </source>
</evidence>
<keyword evidence="6 9" id="KW-0067">ATP-binding</keyword>
<dbReference type="PROSITE" id="PS00107">
    <property type="entry name" value="PROTEIN_KINASE_ATP"/>
    <property type="match status" value="1"/>
</dbReference>
<dbReference type="PROSITE" id="PS00108">
    <property type="entry name" value="PROTEIN_KINASE_ST"/>
    <property type="match status" value="1"/>
</dbReference>
<keyword evidence="3" id="KW-0808">Transferase</keyword>
<dbReference type="GO" id="GO:0004674">
    <property type="term" value="F:protein serine/threonine kinase activity"/>
    <property type="evidence" value="ECO:0007669"/>
    <property type="project" value="UniProtKB-KW"/>
</dbReference>
<comment type="catalytic activity">
    <reaction evidence="8">
        <text>L-seryl-[protein] + ATP = O-phospho-L-seryl-[protein] + ADP + H(+)</text>
        <dbReference type="Rhea" id="RHEA:17989"/>
        <dbReference type="Rhea" id="RHEA-COMP:9863"/>
        <dbReference type="Rhea" id="RHEA-COMP:11604"/>
        <dbReference type="ChEBI" id="CHEBI:15378"/>
        <dbReference type="ChEBI" id="CHEBI:29999"/>
        <dbReference type="ChEBI" id="CHEBI:30616"/>
        <dbReference type="ChEBI" id="CHEBI:83421"/>
        <dbReference type="ChEBI" id="CHEBI:456216"/>
        <dbReference type="EC" id="2.7.11.1"/>
    </reaction>
</comment>
<dbReference type="InterPro" id="IPR017441">
    <property type="entry name" value="Protein_kinase_ATP_BS"/>
</dbReference>
<keyword evidence="4 9" id="KW-0547">Nucleotide-binding</keyword>
<dbReference type="SMART" id="SM00220">
    <property type="entry name" value="S_TKc"/>
    <property type="match status" value="1"/>
</dbReference>
<dbReference type="EMBL" id="HBER01004878">
    <property type="protein sequence ID" value="CAD8527212.1"/>
    <property type="molecule type" value="Transcribed_RNA"/>
</dbReference>
<feature type="region of interest" description="Disordered" evidence="10">
    <location>
        <begin position="1"/>
        <end position="20"/>
    </location>
</feature>
<dbReference type="SUPFAM" id="SSF56112">
    <property type="entry name" value="Protein kinase-like (PK-like)"/>
    <property type="match status" value="1"/>
</dbReference>
<accession>A0A7S0INV0</accession>
<dbReference type="PANTHER" id="PTHR43895:SF32">
    <property type="entry name" value="SERINE_THREONINE-PROTEIN KINASE CHK1"/>
    <property type="match status" value="1"/>
</dbReference>
<feature type="binding site" evidence="9">
    <location>
        <position position="64"/>
    </location>
    <ligand>
        <name>ATP</name>
        <dbReference type="ChEBI" id="CHEBI:30616"/>
    </ligand>
</feature>
<keyword evidence="2" id="KW-0723">Serine/threonine-protein kinase</keyword>
<dbReference type="FunFam" id="1.10.510.10:FF:000571">
    <property type="entry name" value="Maternal embryonic leucine zipper kinase"/>
    <property type="match status" value="1"/>
</dbReference>
<dbReference type="Pfam" id="PF00069">
    <property type="entry name" value="Pkinase"/>
    <property type="match status" value="1"/>
</dbReference>
<evidence type="ECO:0000313" key="12">
    <source>
        <dbReference type="EMBL" id="CAD8527212.1"/>
    </source>
</evidence>
<dbReference type="AlphaFoldDB" id="A0A7S0INV0"/>
<feature type="region of interest" description="Disordered" evidence="10">
    <location>
        <begin position="477"/>
        <end position="499"/>
    </location>
</feature>
<evidence type="ECO:0000256" key="3">
    <source>
        <dbReference type="ARBA" id="ARBA00022679"/>
    </source>
</evidence>
<dbReference type="PANTHER" id="PTHR43895">
    <property type="entry name" value="CALCIUM/CALMODULIN-DEPENDENT PROTEIN KINASE KINASE-RELATED"/>
    <property type="match status" value="1"/>
</dbReference>
<evidence type="ECO:0000256" key="2">
    <source>
        <dbReference type="ARBA" id="ARBA00022527"/>
    </source>
</evidence>
<dbReference type="GO" id="GO:0005524">
    <property type="term" value="F:ATP binding"/>
    <property type="evidence" value="ECO:0007669"/>
    <property type="project" value="UniProtKB-UniRule"/>
</dbReference>
<evidence type="ECO:0000256" key="9">
    <source>
        <dbReference type="PROSITE-ProRule" id="PRU10141"/>
    </source>
</evidence>
<feature type="domain" description="Protein kinase" evidence="11">
    <location>
        <begin position="35"/>
        <end position="295"/>
    </location>
</feature>
<dbReference type="GO" id="GO:0007165">
    <property type="term" value="P:signal transduction"/>
    <property type="evidence" value="ECO:0007669"/>
    <property type="project" value="TreeGrafter"/>
</dbReference>
<gene>
    <name evidence="12" type="ORF">CLEP1334_LOCUS2433</name>
</gene>
<protein>
    <recommendedName>
        <fullName evidence="1">non-specific serine/threonine protein kinase</fullName>
        <ecNumber evidence="1">2.7.11.1</ecNumber>
    </recommendedName>
</protein>
<sequence>MNAGPSADSSLDLASSTQMSPDDFLTPDGQYRIEGCEMGLLGSGAHGIVRIAQHVQTMEYVAVKITPTSVVRSSCKEMTALARLSSPYVVQLLGVQVDMHKEKVYVIMELCQGGELFDRIAECGGLEEEEAKRYFAQVLSALRHCHTNGIFHRDLKPENILLDDEDNAKVADFGLAAVYQHVKDDASFLQHTKVGSVMYAAPEVLVSTASSGYDAARADMWSLGIILFSMLSGTLPFECAAASRCKRYAAVLRQGIQVMCPEHLSSQVTSLLARLLHPEPSQRFTPQQALDSEWLRGAAVARGEAEPSKLPRSWTIMFRLATHQLKNATIGLGRLAAQDASLAAGVVPRAAGEGGVVPRAAVDGGGVAPQPAAARADGAIGGMGSPTKRKRESIGGQTSPSTPSAASACGVHASGSVNAKRMSPSAGLRVEGIPLQGCISQFIQTYGWEPLPCGTEQLLRDIFQTLHDLGLEYSLQEQQSEAETLPDAGIGESAGSSRSGDRVLLLKIDFGGGSESPGCSGGRPLAGTTGSVT</sequence>
<feature type="region of interest" description="Disordered" evidence="10">
    <location>
        <begin position="368"/>
        <end position="409"/>
    </location>
</feature>
<dbReference type="InterPro" id="IPR008271">
    <property type="entry name" value="Ser/Thr_kinase_AS"/>
</dbReference>
<evidence type="ECO:0000256" key="4">
    <source>
        <dbReference type="ARBA" id="ARBA00022741"/>
    </source>
</evidence>
<evidence type="ECO:0000256" key="1">
    <source>
        <dbReference type="ARBA" id="ARBA00012513"/>
    </source>
</evidence>
<dbReference type="InterPro" id="IPR000719">
    <property type="entry name" value="Prot_kinase_dom"/>
</dbReference>
<dbReference type="EC" id="2.7.11.1" evidence="1"/>
<evidence type="ECO:0000256" key="6">
    <source>
        <dbReference type="ARBA" id="ARBA00022840"/>
    </source>
</evidence>
<feature type="compositionally biased region" description="Low complexity" evidence="10">
    <location>
        <begin position="368"/>
        <end position="378"/>
    </location>
</feature>
<evidence type="ECO:0000256" key="7">
    <source>
        <dbReference type="ARBA" id="ARBA00047899"/>
    </source>
</evidence>
<proteinExistence type="predicted"/>
<keyword evidence="5" id="KW-0418">Kinase</keyword>
<evidence type="ECO:0000256" key="10">
    <source>
        <dbReference type="SAM" id="MobiDB-lite"/>
    </source>
</evidence>